<dbReference type="Pfam" id="PF01758">
    <property type="entry name" value="SBF"/>
    <property type="match status" value="1"/>
</dbReference>
<evidence type="ECO:0000313" key="8">
    <source>
        <dbReference type="EMBL" id="CAJ0597090.1"/>
    </source>
</evidence>
<keyword evidence="6 7" id="KW-0472">Membrane</keyword>
<feature type="transmembrane region" description="Helical" evidence="7">
    <location>
        <begin position="331"/>
        <end position="352"/>
    </location>
</feature>
<dbReference type="InterPro" id="IPR004710">
    <property type="entry name" value="Bilac:Na_transpt"/>
</dbReference>
<comment type="similarity">
    <text evidence="2">Belongs to the bile acid:sodium symporter (BASS) (TC 2.A.28) family.</text>
</comment>
<proteinExistence type="inferred from homology"/>
<keyword evidence="9" id="KW-1185">Reference proteome</keyword>
<feature type="transmembrane region" description="Helical" evidence="7">
    <location>
        <begin position="435"/>
        <end position="456"/>
    </location>
</feature>
<keyword evidence="3 7" id="KW-0812">Transmembrane</keyword>
<keyword evidence="5 7" id="KW-1133">Transmembrane helix</keyword>
<evidence type="ECO:0000256" key="4">
    <source>
        <dbReference type="ARBA" id="ARBA00022847"/>
    </source>
</evidence>
<accession>A0AA36GRZ6</accession>
<reference evidence="8" key="1">
    <citation type="submission" date="2023-07" db="EMBL/GenBank/DDBJ databases">
        <authorList>
            <consortium name="CYATHOMIX"/>
        </authorList>
    </citation>
    <scope>NUCLEOTIDE SEQUENCE</scope>
    <source>
        <strain evidence="8">N/A</strain>
    </source>
</reference>
<sequence>MPHIRMLACILRMQPKECLTSKRLGSANLIDSKHSMDGLSFVRFIELFVALGIYWPEMDHGKAVRRNGCPLLLLVKLMLQISVSAAQGLNELAKSAVVTFEPPMLHDLIEGGNRTVSVALKIPEPEFASLPDKPYQLSLGSFHPDIAASLSNADVTKSSFRFDNSSNYYTVDTAMIVQAKLLGKTGLRLRLVRAENWNEVDDSWKVPEPLDDSTNNILDVWVRRSLESEKLTHIFVASVVVLITFANILMGCELDMAAVFATIKRPVGPTIGFFAQFVIMPLLSYAIAKSVFVSRGLYSMALGLFICGCSPGGGASNFWTLLLDGNVNLSVTMTFISTLASLFMMPFWISMLGKEFLQGFSSETKIYVPYGKITRSLISLVVPLLIGVAIKKWKPEWAAKSRKIMRPFIIFVLIFVICFGAVANIYMFKMITMPALLGGLLLPWCGFMFGCFASIITRRPPGDVTAIAIETGIQNTGIAILVLKASFAQPDADIGAVLPILVACFTPGPLLLGAGVHMAFKALKKRSANTSEEKLPAVAQEIAAGGPSSVALLEQADAKMGEENGNEVLKIAEGTSA</sequence>
<evidence type="ECO:0000313" key="9">
    <source>
        <dbReference type="Proteomes" id="UP001176961"/>
    </source>
</evidence>
<evidence type="ECO:0000256" key="5">
    <source>
        <dbReference type="ARBA" id="ARBA00022989"/>
    </source>
</evidence>
<organism evidence="8 9">
    <name type="scientific">Cylicocyclus nassatus</name>
    <name type="common">Nematode worm</name>
    <dbReference type="NCBI Taxonomy" id="53992"/>
    <lineage>
        <taxon>Eukaryota</taxon>
        <taxon>Metazoa</taxon>
        <taxon>Ecdysozoa</taxon>
        <taxon>Nematoda</taxon>
        <taxon>Chromadorea</taxon>
        <taxon>Rhabditida</taxon>
        <taxon>Rhabditina</taxon>
        <taxon>Rhabditomorpha</taxon>
        <taxon>Strongyloidea</taxon>
        <taxon>Strongylidae</taxon>
        <taxon>Cylicocyclus</taxon>
    </lineage>
</organism>
<feature type="transmembrane region" description="Helical" evidence="7">
    <location>
        <begin position="270"/>
        <end position="288"/>
    </location>
</feature>
<dbReference type="Proteomes" id="UP001176961">
    <property type="component" value="Unassembled WGS sequence"/>
</dbReference>
<feature type="transmembrane region" description="Helical" evidence="7">
    <location>
        <begin position="300"/>
        <end position="319"/>
    </location>
</feature>
<keyword evidence="4" id="KW-0813">Transport</keyword>
<gene>
    <name evidence="8" type="ORF">CYNAS_LOCUS9073</name>
</gene>
<dbReference type="AlphaFoldDB" id="A0AA36GRZ6"/>
<keyword evidence="4" id="KW-0769">Symport</keyword>
<name>A0AA36GRZ6_CYLNA</name>
<feature type="transmembrane region" description="Helical" evidence="7">
    <location>
        <begin position="408"/>
        <end position="428"/>
    </location>
</feature>
<evidence type="ECO:0000256" key="3">
    <source>
        <dbReference type="ARBA" id="ARBA00022692"/>
    </source>
</evidence>
<dbReference type="InterPro" id="IPR038770">
    <property type="entry name" value="Na+/solute_symporter_sf"/>
</dbReference>
<dbReference type="PANTHER" id="PTHR10361">
    <property type="entry name" value="SODIUM-BILE ACID COTRANSPORTER"/>
    <property type="match status" value="1"/>
</dbReference>
<evidence type="ECO:0000256" key="1">
    <source>
        <dbReference type="ARBA" id="ARBA00004141"/>
    </source>
</evidence>
<dbReference type="EMBL" id="CATQJL010000223">
    <property type="protein sequence ID" value="CAJ0597090.1"/>
    <property type="molecule type" value="Genomic_DNA"/>
</dbReference>
<feature type="transmembrane region" description="Helical" evidence="7">
    <location>
        <begin position="496"/>
        <end position="520"/>
    </location>
</feature>
<evidence type="ECO:0000256" key="7">
    <source>
        <dbReference type="SAM" id="Phobius"/>
    </source>
</evidence>
<protein>
    <submittedName>
        <fullName evidence="8">Uncharacterized protein</fullName>
    </submittedName>
</protein>
<dbReference type="GO" id="GO:0015293">
    <property type="term" value="F:symporter activity"/>
    <property type="evidence" value="ECO:0007669"/>
    <property type="project" value="UniProtKB-KW"/>
</dbReference>
<dbReference type="Gene3D" id="1.20.1530.20">
    <property type="match status" value="1"/>
</dbReference>
<feature type="transmembrane region" description="Helical" evidence="7">
    <location>
        <begin position="231"/>
        <end position="250"/>
    </location>
</feature>
<evidence type="ECO:0000256" key="2">
    <source>
        <dbReference type="ARBA" id="ARBA00006528"/>
    </source>
</evidence>
<comment type="caution">
    <text evidence="8">The sequence shown here is derived from an EMBL/GenBank/DDBJ whole genome shotgun (WGS) entry which is preliminary data.</text>
</comment>
<dbReference type="GO" id="GO:0016020">
    <property type="term" value="C:membrane"/>
    <property type="evidence" value="ECO:0007669"/>
    <property type="project" value="UniProtKB-SubCell"/>
</dbReference>
<feature type="transmembrane region" description="Helical" evidence="7">
    <location>
        <begin position="373"/>
        <end position="393"/>
    </location>
</feature>
<dbReference type="InterPro" id="IPR002657">
    <property type="entry name" value="BilAc:Na_symport/Acr3"/>
</dbReference>
<comment type="subcellular location">
    <subcellularLocation>
        <location evidence="1">Membrane</location>
        <topology evidence="1">Multi-pass membrane protein</topology>
    </subcellularLocation>
</comment>
<evidence type="ECO:0000256" key="6">
    <source>
        <dbReference type="ARBA" id="ARBA00023136"/>
    </source>
</evidence>
<dbReference type="PANTHER" id="PTHR10361:SF28">
    <property type="entry name" value="P3 PROTEIN-RELATED"/>
    <property type="match status" value="1"/>
</dbReference>